<dbReference type="GeneID" id="54402529"/>
<feature type="transmembrane region" description="Helical" evidence="1">
    <location>
        <begin position="12"/>
        <end position="32"/>
    </location>
</feature>
<evidence type="ECO:0000313" key="3">
    <source>
        <dbReference type="Proteomes" id="UP000799771"/>
    </source>
</evidence>
<evidence type="ECO:0000313" key="2">
    <source>
        <dbReference type="EMBL" id="KAF2134991.1"/>
    </source>
</evidence>
<proteinExistence type="predicted"/>
<protein>
    <submittedName>
        <fullName evidence="2">Uncharacterized protein</fullName>
    </submittedName>
</protein>
<keyword evidence="1" id="KW-0812">Transmembrane</keyword>
<dbReference type="EMBL" id="ML977497">
    <property type="protein sequence ID" value="KAF2134991.1"/>
    <property type="molecule type" value="Genomic_DNA"/>
</dbReference>
<dbReference type="Proteomes" id="UP000799771">
    <property type="component" value="Unassembled WGS sequence"/>
</dbReference>
<dbReference type="RefSeq" id="XP_033529378.1">
    <property type="nucleotide sequence ID" value="XM_033662097.1"/>
</dbReference>
<accession>A0A6A6AWT6</accession>
<organism evidence="2 3">
    <name type="scientific">Dothidotthia symphoricarpi CBS 119687</name>
    <dbReference type="NCBI Taxonomy" id="1392245"/>
    <lineage>
        <taxon>Eukaryota</taxon>
        <taxon>Fungi</taxon>
        <taxon>Dikarya</taxon>
        <taxon>Ascomycota</taxon>
        <taxon>Pezizomycotina</taxon>
        <taxon>Dothideomycetes</taxon>
        <taxon>Pleosporomycetidae</taxon>
        <taxon>Pleosporales</taxon>
        <taxon>Dothidotthiaceae</taxon>
        <taxon>Dothidotthia</taxon>
    </lineage>
</organism>
<keyword evidence="3" id="KW-1185">Reference proteome</keyword>
<keyword evidence="1" id="KW-0472">Membrane</keyword>
<sequence>MVGITLVENRYYTNVCGGLLSLLYYHMVSYLLSISLELKTKIDKFHVHLSPAMALRLTIQNSGHAVLRTCCLLSVHYFTSISVFSTHIPKLYVPKNLAKRNHVLCSALLSYTTLHYTTLHYTTLHYTTLHYTTLHYTTLHYTTLHYNTLHKNNPSKIS</sequence>
<evidence type="ECO:0000256" key="1">
    <source>
        <dbReference type="SAM" id="Phobius"/>
    </source>
</evidence>
<reference evidence="2" key="1">
    <citation type="journal article" date="2020" name="Stud. Mycol.">
        <title>101 Dothideomycetes genomes: a test case for predicting lifestyles and emergence of pathogens.</title>
        <authorList>
            <person name="Haridas S."/>
            <person name="Albert R."/>
            <person name="Binder M."/>
            <person name="Bloem J."/>
            <person name="Labutti K."/>
            <person name="Salamov A."/>
            <person name="Andreopoulos B."/>
            <person name="Baker S."/>
            <person name="Barry K."/>
            <person name="Bills G."/>
            <person name="Bluhm B."/>
            <person name="Cannon C."/>
            <person name="Castanera R."/>
            <person name="Culley D."/>
            <person name="Daum C."/>
            <person name="Ezra D."/>
            <person name="Gonzalez J."/>
            <person name="Henrissat B."/>
            <person name="Kuo A."/>
            <person name="Liang C."/>
            <person name="Lipzen A."/>
            <person name="Lutzoni F."/>
            <person name="Magnuson J."/>
            <person name="Mondo S."/>
            <person name="Nolan M."/>
            <person name="Ohm R."/>
            <person name="Pangilinan J."/>
            <person name="Park H.-J."/>
            <person name="Ramirez L."/>
            <person name="Alfaro M."/>
            <person name="Sun H."/>
            <person name="Tritt A."/>
            <person name="Yoshinaga Y."/>
            <person name="Zwiers L.-H."/>
            <person name="Turgeon B."/>
            <person name="Goodwin S."/>
            <person name="Spatafora J."/>
            <person name="Crous P."/>
            <person name="Grigoriev I."/>
        </authorList>
    </citation>
    <scope>NUCLEOTIDE SEQUENCE</scope>
    <source>
        <strain evidence="2">CBS 119687</strain>
    </source>
</reference>
<gene>
    <name evidence="2" type="ORF">P153DRAFT_13982</name>
</gene>
<dbReference type="AlphaFoldDB" id="A0A6A6AWT6"/>
<name>A0A6A6AWT6_9PLEO</name>
<keyword evidence="1" id="KW-1133">Transmembrane helix</keyword>